<reference evidence="2 3" key="1">
    <citation type="submission" date="2020-03" db="EMBL/GenBank/DDBJ databases">
        <title>Genome sequence of Toxoplasma gondii RH-88 strain.</title>
        <authorList>
            <person name="Lorenzi H.A."/>
            <person name="Venepally P."/>
            <person name="Rozenberg A."/>
            <person name="Sibley D."/>
        </authorList>
    </citation>
    <scope>NUCLEOTIDE SEQUENCE [LARGE SCALE GENOMIC DNA]</scope>
    <source>
        <strain evidence="2 3">RH-88</strain>
    </source>
</reference>
<dbReference type="EMBL" id="JAAUHK010000197">
    <property type="protein sequence ID" value="KAF4638858.1"/>
    <property type="molecule type" value="Genomic_DNA"/>
</dbReference>
<sequence>MAYPLFFMAENLEVFLTVAAVRLAFALWELQKDGTGECRKKLKFRGDYLATPRCKGGAKESINYDLYDEENHPLVTCIATEVIKIFASCPPGTIPYEDYLKAGNDPPVIFDSALGHPAKTCVAIDEGLIRPSCHDMIRQVPFILLGRGETEPFNYSLMMPNSLVEEVVRPDWTKFSRQTGETGNLYYAREDLEVSIQCLSFHYAQPVMRCPDGTVQNALNLEECKRKAFVDFVLICPPGYTLNEAGLVFGLYNAPKPKCIGKLRAATQYYCPEIREKNLRKKGQKIMYIKDVQNLRCVKALVTKPIWVPPRETIEALFPDLLEMEEKSNTPHPGAARLQTQSQMKSSSGGSAEKSMQEPSGHRLIYVETRQLRHVPAPLDLPDFTVILEMTASGVFIYKCPYFRHLQTY</sequence>
<dbReference type="VEuPathDB" id="ToxoDB:TGME49_500127"/>
<dbReference type="AlphaFoldDB" id="A0A7J6JVD9"/>
<keyword evidence="3" id="KW-1185">Reference proteome</keyword>
<comment type="caution">
    <text evidence="2">The sequence shown here is derived from an EMBL/GenBank/DDBJ whole genome shotgun (WGS) entry which is preliminary data.</text>
</comment>
<dbReference type="Proteomes" id="UP000557509">
    <property type="component" value="Unassembled WGS sequence"/>
</dbReference>
<evidence type="ECO:0000313" key="2">
    <source>
        <dbReference type="EMBL" id="KAF4638858.1"/>
    </source>
</evidence>
<name>A0A7J6JVD9_TOXGO</name>
<feature type="compositionally biased region" description="Polar residues" evidence="1">
    <location>
        <begin position="338"/>
        <end position="350"/>
    </location>
</feature>
<protein>
    <submittedName>
        <fullName evidence="2">Uncharacterized protein</fullName>
    </submittedName>
</protein>
<feature type="region of interest" description="Disordered" evidence="1">
    <location>
        <begin position="327"/>
        <end position="360"/>
    </location>
</feature>
<proteinExistence type="predicted"/>
<accession>A0A7J6JVD9</accession>
<gene>
    <name evidence="2" type="ORF">TGRH88_064670</name>
</gene>
<evidence type="ECO:0000256" key="1">
    <source>
        <dbReference type="SAM" id="MobiDB-lite"/>
    </source>
</evidence>
<evidence type="ECO:0000313" key="3">
    <source>
        <dbReference type="Proteomes" id="UP000557509"/>
    </source>
</evidence>
<organism evidence="2 3">
    <name type="scientific">Toxoplasma gondii</name>
    <dbReference type="NCBI Taxonomy" id="5811"/>
    <lineage>
        <taxon>Eukaryota</taxon>
        <taxon>Sar</taxon>
        <taxon>Alveolata</taxon>
        <taxon>Apicomplexa</taxon>
        <taxon>Conoidasida</taxon>
        <taxon>Coccidia</taxon>
        <taxon>Eucoccidiorida</taxon>
        <taxon>Eimeriorina</taxon>
        <taxon>Sarcocystidae</taxon>
        <taxon>Toxoplasma</taxon>
    </lineage>
</organism>